<dbReference type="Proteomes" id="UP000283745">
    <property type="component" value="Unassembled WGS sequence"/>
</dbReference>
<dbReference type="SUPFAM" id="SSF52540">
    <property type="entry name" value="P-loop containing nucleoside triphosphate hydrolases"/>
    <property type="match status" value="1"/>
</dbReference>
<dbReference type="Gene3D" id="3.40.50.300">
    <property type="entry name" value="P-loop containing nucleotide triphosphate hydrolases"/>
    <property type="match status" value="1"/>
</dbReference>
<evidence type="ECO:0000259" key="4">
    <source>
        <dbReference type="PROSITE" id="PS50893"/>
    </source>
</evidence>
<dbReference type="Pfam" id="PF00005">
    <property type="entry name" value="ABC_tran"/>
    <property type="match status" value="1"/>
</dbReference>
<dbReference type="InterPro" id="IPR003439">
    <property type="entry name" value="ABC_transporter-like_ATP-bd"/>
</dbReference>
<name>A0A414JAF0_9FIRM</name>
<gene>
    <name evidence="5" type="ORF">DW740_03675</name>
</gene>
<reference evidence="5 6" key="1">
    <citation type="submission" date="2018-08" db="EMBL/GenBank/DDBJ databases">
        <title>A genome reference for cultivated species of the human gut microbiota.</title>
        <authorList>
            <person name="Zou Y."/>
            <person name="Xue W."/>
            <person name="Luo G."/>
        </authorList>
    </citation>
    <scope>NUCLEOTIDE SEQUENCE [LARGE SCALE GENOMIC DNA]</scope>
    <source>
        <strain evidence="5 6">AM28-23</strain>
    </source>
</reference>
<dbReference type="PROSITE" id="PS50893">
    <property type="entry name" value="ABC_TRANSPORTER_2"/>
    <property type="match status" value="1"/>
</dbReference>
<dbReference type="PANTHER" id="PTHR42788">
    <property type="entry name" value="TAURINE IMPORT ATP-BINDING PROTEIN-RELATED"/>
    <property type="match status" value="1"/>
</dbReference>
<keyword evidence="2" id="KW-0547">Nucleotide-binding</keyword>
<keyword evidence="3 5" id="KW-0067">ATP-binding</keyword>
<dbReference type="PANTHER" id="PTHR42788:SF13">
    <property type="entry name" value="ALIPHATIC SULFONATES IMPORT ATP-BINDING PROTEIN SSUB"/>
    <property type="match status" value="1"/>
</dbReference>
<dbReference type="GO" id="GO:0005524">
    <property type="term" value="F:ATP binding"/>
    <property type="evidence" value="ECO:0007669"/>
    <property type="project" value="UniProtKB-KW"/>
</dbReference>
<accession>A0A414JAF0</accession>
<dbReference type="SMART" id="SM00382">
    <property type="entry name" value="AAA"/>
    <property type="match status" value="1"/>
</dbReference>
<evidence type="ECO:0000256" key="2">
    <source>
        <dbReference type="ARBA" id="ARBA00022741"/>
    </source>
</evidence>
<dbReference type="InterPro" id="IPR050166">
    <property type="entry name" value="ABC_transporter_ATP-bind"/>
</dbReference>
<dbReference type="EMBL" id="QSKF01000002">
    <property type="protein sequence ID" value="RHE41409.1"/>
    <property type="molecule type" value="Genomic_DNA"/>
</dbReference>
<feature type="domain" description="ABC transporter" evidence="4">
    <location>
        <begin position="4"/>
        <end position="240"/>
    </location>
</feature>
<evidence type="ECO:0000256" key="1">
    <source>
        <dbReference type="ARBA" id="ARBA00022448"/>
    </source>
</evidence>
<evidence type="ECO:0000313" key="5">
    <source>
        <dbReference type="EMBL" id="RHE41409.1"/>
    </source>
</evidence>
<keyword evidence="1" id="KW-0813">Transport</keyword>
<comment type="caution">
    <text evidence="5">The sequence shown here is derived from an EMBL/GenBank/DDBJ whole genome shotgun (WGS) entry which is preliminary data.</text>
</comment>
<organism evidence="5 6">
    <name type="scientific">Blautia obeum</name>
    <dbReference type="NCBI Taxonomy" id="40520"/>
    <lineage>
        <taxon>Bacteria</taxon>
        <taxon>Bacillati</taxon>
        <taxon>Bacillota</taxon>
        <taxon>Clostridia</taxon>
        <taxon>Lachnospirales</taxon>
        <taxon>Lachnospiraceae</taxon>
        <taxon>Blautia</taxon>
    </lineage>
</organism>
<protein>
    <submittedName>
        <fullName evidence="5">ATP-binding cassette domain-containing protein</fullName>
    </submittedName>
</protein>
<evidence type="ECO:0000313" key="6">
    <source>
        <dbReference type="Proteomes" id="UP000283745"/>
    </source>
</evidence>
<dbReference type="InterPro" id="IPR027417">
    <property type="entry name" value="P-loop_NTPase"/>
</dbReference>
<dbReference type="InterPro" id="IPR003593">
    <property type="entry name" value="AAA+_ATPase"/>
</dbReference>
<evidence type="ECO:0000256" key="3">
    <source>
        <dbReference type="ARBA" id="ARBA00022840"/>
    </source>
</evidence>
<dbReference type="GO" id="GO:0016887">
    <property type="term" value="F:ATP hydrolysis activity"/>
    <property type="evidence" value="ECO:0007669"/>
    <property type="project" value="InterPro"/>
</dbReference>
<dbReference type="RefSeq" id="WP_118050141.1">
    <property type="nucleotide sequence ID" value="NZ_CABJFK010000002.1"/>
</dbReference>
<dbReference type="AlphaFoldDB" id="A0A414JAF0"/>
<proteinExistence type="predicted"/>
<sequence>MSYIQMNQVSFSYGEKNEYVIKDFSIQVQKGEFLVIIGPSGCGKSTLLSLLAGLRLPEKGTITIDGKPVEGPGLDKSVIFQHYSLFPWMTVEENICFGIRQAHGKLKKKDQKALAMDVLTRVGMEQDAEKYPCELSGGMQQRTAIARTLAMDSEIFLMDEPFGAVDPRRRNQLQELLLSVWEGKRREGAEKTVIFVTHDIDEAISLADRILFMGKNGHKEEMQVNLKRPRMLQQLAGTDCFCSFRKKLVDLFVEAEGEEE</sequence>